<keyword evidence="2" id="KW-1185">Reference proteome</keyword>
<protein>
    <submittedName>
        <fullName evidence="1">Uncharacterized protein</fullName>
    </submittedName>
</protein>
<evidence type="ECO:0000313" key="1">
    <source>
        <dbReference type="EMBL" id="GFH32726.1"/>
    </source>
</evidence>
<reference evidence="1 2" key="1">
    <citation type="submission" date="2020-02" db="EMBL/GenBank/DDBJ databases">
        <title>Draft genome sequence of Haematococcus lacustris strain NIES-144.</title>
        <authorList>
            <person name="Morimoto D."/>
            <person name="Nakagawa S."/>
            <person name="Yoshida T."/>
            <person name="Sawayama S."/>
        </authorList>
    </citation>
    <scope>NUCLEOTIDE SEQUENCE [LARGE SCALE GENOMIC DNA]</scope>
    <source>
        <strain evidence="1 2">NIES-144</strain>
    </source>
</reference>
<evidence type="ECO:0000313" key="2">
    <source>
        <dbReference type="Proteomes" id="UP000485058"/>
    </source>
</evidence>
<comment type="caution">
    <text evidence="1">The sequence shown here is derived from an EMBL/GenBank/DDBJ whole genome shotgun (WGS) entry which is preliminary data.</text>
</comment>
<gene>
    <name evidence="1" type="ORF">HaLaN_31992</name>
</gene>
<dbReference type="EMBL" id="BLLF01007034">
    <property type="protein sequence ID" value="GFH32726.1"/>
    <property type="molecule type" value="Genomic_DNA"/>
</dbReference>
<name>A0A6A0AIY8_HAELA</name>
<dbReference type="AlphaFoldDB" id="A0A6A0AIY8"/>
<accession>A0A6A0AIY8</accession>
<sequence length="164" mass="17636">MYAKHALMLSCACLQLKHGGQLLLQDWPDVVHHGYARLLTSVVPDTALSGCVIRPSILALRAAHVSRCTAGYPVQHKWWPAAILFHIMQPVVESMLGKVTGMAEFSNGAECIQGLDDICCFAAARLGGVWSNAAAPFLSVALDPLLDVSAYHLLLPDTLFLGGE</sequence>
<organism evidence="1 2">
    <name type="scientific">Haematococcus lacustris</name>
    <name type="common">Green alga</name>
    <name type="synonym">Haematococcus pluvialis</name>
    <dbReference type="NCBI Taxonomy" id="44745"/>
    <lineage>
        <taxon>Eukaryota</taxon>
        <taxon>Viridiplantae</taxon>
        <taxon>Chlorophyta</taxon>
        <taxon>core chlorophytes</taxon>
        <taxon>Chlorophyceae</taxon>
        <taxon>CS clade</taxon>
        <taxon>Chlamydomonadales</taxon>
        <taxon>Haematococcaceae</taxon>
        <taxon>Haematococcus</taxon>
    </lineage>
</organism>
<proteinExistence type="predicted"/>
<dbReference type="Proteomes" id="UP000485058">
    <property type="component" value="Unassembled WGS sequence"/>
</dbReference>